<dbReference type="InterPro" id="IPR035906">
    <property type="entry name" value="MetI-like_sf"/>
</dbReference>
<keyword evidence="2 5" id="KW-0812">Transmembrane</keyword>
<organism evidence="6 7">
    <name type="scientific">Hydrogenibacillus schlegelii</name>
    <name type="common">Bacillus schlegelii</name>
    <dbReference type="NCBI Taxonomy" id="1484"/>
    <lineage>
        <taxon>Bacteria</taxon>
        <taxon>Bacillati</taxon>
        <taxon>Bacillota</taxon>
        <taxon>Bacilli</taxon>
        <taxon>Bacillales</taxon>
        <taxon>Bacillales Family X. Incertae Sedis</taxon>
        <taxon>Hydrogenibacillus</taxon>
    </lineage>
</organism>
<comment type="caution">
    <text evidence="6">The sequence shown here is derived from an EMBL/GenBank/DDBJ whole genome shotgun (WGS) entry which is preliminary data.</text>
</comment>
<evidence type="ECO:0000313" key="7">
    <source>
        <dbReference type="Proteomes" id="UP000244180"/>
    </source>
</evidence>
<reference evidence="6 7" key="1">
    <citation type="submission" date="2017-08" db="EMBL/GenBank/DDBJ databases">
        <title>Burning lignite coal seam in the remote Altai Mountains harbors a hydrogen-driven thermophilic microbial community.</title>
        <authorList>
            <person name="Kadnikov V.V."/>
            <person name="Mardanov A.V."/>
            <person name="Ivasenko D."/>
            <person name="Beletsky A.V."/>
            <person name="Karnachuk O.V."/>
            <person name="Ravin N.V."/>
        </authorList>
    </citation>
    <scope>NUCLEOTIDE SEQUENCE [LARGE SCALE GENOMIC DNA]</scope>
    <source>
        <strain evidence="6">AL33</strain>
    </source>
</reference>
<keyword evidence="4 5" id="KW-0472">Membrane</keyword>
<evidence type="ECO:0000313" key="6">
    <source>
        <dbReference type="EMBL" id="PTQ50763.1"/>
    </source>
</evidence>
<dbReference type="SUPFAM" id="SSF161098">
    <property type="entry name" value="MetI-like"/>
    <property type="match status" value="1"/>
</dbReference>
<evidence type="ECO:0000256" key="2">
    <source>
        <dbReference type="ARBA" id="ARBA00022692"/>
    </source>
</evidence>
<comment type="subcellular location">
    <subcellularLocation>
        <location evidence="1">Membrane</location>
        <topology evidence="1">Multi-pass membrane protein</topology>
    </subcellularLocation>
</comment>
<dbReference type="RefSeq" id="WP_273000893.1">
    <property type="nucleotide sequence ID" value="NZ_PEBV01000081.1"/>
</dbReference>
<evidence type="ECO:0000256" key="4">
    <source>
        <dbReference type="ARBA" id="ARBA00023136"/>
    </source>
</evidence>
<accession>A0A2T5G3J6</accession>
<protein>
    <submittedName>
        <fullName evidence="6">Spermidine Putrescine ABC transporter permease component PotB</fullName>
    </submittedName>
</protein>
<dbReference type="GO" id="GO:0016020">
    <property type="term" value="C:membrane"/>
    <property type="evidence" value="ECO:0007669"/>
    <property type="project" value="UniProtKB-SubCell"/>
</dbReference>
<name>A0A2T5G3J6_HYDSH</name>
<sequence>MTPALLGGANVPMLPVVAYDEILNLLRWTYGSAISYILLGTTRLLVTLFSRAMERGRFREVFR</sequence>
<dbReference type="EMBL" id="PEBV01000081">
    <property type="protein sequence ID" value="PTQ50763.1"/>
    <property type="molecule type" value="Genomic_DNA"/>
</dbReference>
<evidence type="ECO:0000256" key="3">
    <source>
        <dbReference type="ARBA" id="ARBA00022989"/>
    </source>
</evidence>
<keyword evidence="3 5" id="KW-1133">Transmembrane helix</keyword>
<evidence type="ECO:0000256" key="5">
    <source>
        <dbReference type="SAM" id="Phobius"/>
    </source>
</evidence>
<feature type="transmembrane region" description="Helical" evidence="5">
    <location>
        <begin position="28"/>
        <end position="49"/>
    </location>
</feature>
<proteinExistence type="predicted"/>
<gene>
    <name evidence="6" type="ORF">HSCHL_0044</name>
</gene>
<dbReference type="Proteomes" id="UP000244180">
    <property type="component" value="Unassembled WGS sequence"/>
</dbReference>
<evidence type="ECO:0000256" key="1">
    <source>
        <dbReference type="ARBA" id="ARBA00004141"/>
    </source>
</evidence>
<dbReference type="AlphaFoldDB" id="A0A2T5G3J6"/>